<proteinExistence type="predicted"/>
<dbReference type="GO" id="GO:0008168">
    <property type="term" value="F:methyltransferase activity"/>
    <property type="evidence" value="ECO:0007669"/>
    <property type="project" value="UniProtKB-KW"/>
</dbReference>
<dbReference type="InterPro" id="IPR029063">
    <property type="entry name" value="SAM-dependent_MTases_sf"/>
</dbReference>
<keyword evidence="8" id="KW-1185">Reference proteome</keyword>
<dbReference type="HOGENOM" id="CLU_094143_1_0_2"/>
<accession>H1YX45</accession>
<gene>
    <name evidence="7" type="ORF">Metlim_1747</name>
</gene>
<dbReference type="CDD" id="cd02440">
    <property type="entry name" value="AdoMet_MTases"/>
    <property type="match status" value="1"/>
</dbReference>
<comment type="pathway">
    <text evidence="1">Cofactor biosynthesis; adenosylcobalamin biosynthesis.</text>
</comment>
<evidence type="ECO:0000256" key="3">
    <source>
        <dbReference type="ARBA" id="ARBA00022603"/>
    </source>
</evidence>
<reference evidence="7 8" key="1">
    <citation type="submission" date="2011-10" db="EMBL/GenBank/DDBJ databases">
        <title>The Improved High-Quality Draft genome of Methanoplanus limicola DSM 2279.</title>
        <authorList>
            <consortium name="US DOE Joint Genome Institute (JGI-PGF)"/>
            <person name="Lucas S."/>
            <person name="Copeland A."/>
            <person name="Lapidus A."/>
            <person name="Glavina del Rio T."/>
            <person name="Dalin E."/>
            <person name="Tice H."/>
            <person name="Bruce D."/>
            <person name="Goodwin L."/>
            <person name="Pitluck S."/>
            <person name="Peters L."/>
            <person name="Mikhailova N."/>
            <person name="Lu M."/>
            <person name="Kyrpides N."/>
            <person name="Mavromatis K."/>
            <person name="Ivanova N."/>
            <person name="Markowitz V."/>
            <person name="Cheng J.-F."/>
            <person name="Hugenholtz P."/>
            <person name="Woyke T."/>
            <person name="Wu D."/>
            <person name="Wirth R."/>
            <person name="Brambilla E.-M."/>
            <person name="Klenk H.-P."/>
            <person name="Eisen J.A."/>
        </authorList>
    </citation>
    <scope>NUCLEOTIDE SEQUENCE [LARGE SCALE GENOMIC DNA]</scope>
    <source>
        <strain evidence="7 8">DSM 2279</strain>
    </source>
</reference>
<dbReference type="InParanoid" id="H1YX45"/>
<dbReference type="OrthoDB" id="6027at2157"/>
<dbReference type="EMBL" id="CM001436">
    <property type="protein sequence ID" value="EHQ35848.1"/>
    <property type="molecule type" value="Genomic_DNA"/>
</dbReference>
<dbReference type="RefSeq" id="WP_004077772.1">
    <property type="nucleotide sequence ID" value="NZ_CM001436.1"/>
</dbReference>
<evidence type="ECO:0000256" key="2">
    <source>
        <dbReference type="ARBA" id="ARBA00022573"/>
    </source>
</evidence>
<protein>
    <submittedName>
        <fullName evidence="7">Precorrin-6y C5,15-methyltransferase subunit CbiT</fullName>
    </submittedName>
</protein>
<dbReference type="GO" id="GO:0032259">
    <property type="term" value="P:methylation"/>
    <property type="evidence" value="ECO:0007669"/>
    <property type="project" value="UniProtKB-KW"/>
</dbReference>
<dbReference type="GO" id="GO:0009236">
    <property type="term" value="P:cobalamin biosynthetic process"/>
    <property type="evidence" value="ECO:0007669"/>
    <property type="project" value="UniProtKB-KW"/>
</dbReference>
<dbReference type="InterPro" id="IPR050714">
    <property type="entry name" value="Cobalamin_biosynth_MTase"/>
</dbReference>
<dbReference type="AlphaFoldDB" id="H1YX45"/>
<dbReference type="Proteomes" id="UP000005741">
    <property type="component" value="Chromosome"/>
</dbReference>
<evidence type="ECO:0000256" key="4">
    <source>
        <dbReference type="ARBA" id="ARBA00022679"/>
    </source>
</evidence>
<keyword evidence="2" id="KW-0169">Cobalamin biosynthesis</keyword>
<sequence>MKLTGGPTQDEIMAISMQKLGLLKDDIFADIGCGTGKISIEASKMCKKVIAIDKREEAIRYAGREIEESSAENICLIKGEAGKTLLEIDYLDCAFLGGSVNIEAVLDRLNEIVQRRIVVNAVMLETVSKTVNKMKELDIFEEAVYVQVTKSCDIAAGIMFKPINPVYIISGSVNK</sequence>
<dbReference type="PANTHER" id="PTHR43182:SF1">
    <property type="entry name" value="COBALT-PRECORRIN-7 C(5)-METHYLTRANSFERASE"/>
    <property type="match status" value="1"/>
</dbReference>
<dbReference type="InterPro" id="IPR025714">
    <property type="entry name" value="Methyltranfer_dom"/>
</dbReference>
<evidence type="ECO:0000313" key="8">
    <source>
        <dbReference type="Proteomes" id="UP000005741"/>
    </source>
</evidence>
<evidence type="ECO:0000256" key="1">
    <source>
        <dbReference type="ARBA" id="ARBA00004953"/>
    </source>
</evidence>
<dbReference type="SUPFAM" id="SSF53335">
    <property type="entry name" value="S-adenosyl-L-methionine-dependent methyltransferases"/>
    <property type="match status" value="1"/>
</dbReference>
<name>H1YX45_9EURY</name>
<dbReference type="FunCoup" id="H1YX45">
    <property type="interactions" value="85"/>
</dbReference>
<dbReference type="Pfam" id="PF13847">
    <property type="entry name" value="Methyltransf_31"/>
    <property type="match status" value="1"/>
</dbReference>
<evidence type="ECO:0000313" key="7">
    <source>
        <dbReference type="EMBL" id="EHQ35848.1"/>
    </source>
</evidence>
<keyword evidence="5" id="KW-0949">S-adenosyl-L-methionine</keyword>
<dbReference type="PANTHER" id="PTHR43182">
    <property type="entry name" value="COBALT-PRECORRIN-6B C(15)-METHYLTRANSFERASE (DECARBOXYLATING)"/>
    <property type="match status" value="1"/>
</dbReference>
<dbReference type="Gene3D" id="3.40.50.150">
    <property type="entry name" value="Vaccinia Virus protein VP39"/>
    <property type="match status" value="1"/>
</dbReference>
<keyword evidence="4 7" id="KW-0808">Transferase</keyword>
<keyword evidence="3 7" id="KW-0489">Methyltransferase</keyword>
<dbReference type="STRING" id="937775.Metlim_1747"/>
<evidence type="ECO:0000259" key="6">
    <source>
        <dbReference type="Pfam" id="PF13847"/>
    </source>
</evidence>
<feature type="domain" description="Methyltransferase" evidence="6">
    <location>
        <begin position="28"/>
        <end position="90"/>
    </location>
</feature>
<organism evidence="7 8">
    <name type="scientific">Methanoplanus limicola DSM 2279</name>
    <dbReference type="NCBI Taxonomy" id="937775"/>
    <lineage>
        <taxon>Archaea</taxon>
        <taxon>Methanobacteriati</taxon>
        <taxon>Methanobacteriota</taxon>
        <taxon>Stenosarchaea group</taxon>
        <taxon>Methanomicrobia</taxon>
        <taxon>Methanomicrobiales</taxon>
        <taxon>Methanomicrobiaceae</taxon>
        <taxon>Methanoplanus</taxon>
    </lineage>
</organism>
<evidence type="ECO:0000256" key="5">
    <source>
        <dbReference type="ARBA" id="ARBA00022691"/>
    </source>
</evidence>